<evidence type="ECO:0000313" key="2">
    <source>
        <dbReference type="Proteomes" id="UP001497472"/>
    </source>
</evidence>
<sequence>MKKRTFITEYSILKRYITKCASCIEAWTSGVVCVTTIGHPPIERNDRREKGKCTNNYERRPALGRTTYPWLVLLRDIAVSLTSSGVVSRGARAAQCERVTVVKHNCHLRFRLRQLFARTEPMYTHNNK</sequence>
<comment type="caution">
    <text evidence="1">The sequence shown here is derived from an EMBL/GenBank/DDBJ whole genome shotgun (WGS) entry which is preliminary data.</text>
</comment>
<accession>A0AAV1IUW2</accession>
<dbReference type="EMBL" id="CAVLEF010000001">
    <property type="protein sequence ID" value="CAK1539910.1"/>
    <property type="molecule type" value="Genomic_DNA"/>
</dbReference>
<reference evidence="1 2" key="1">
    <citation type="submission" date="2023-11" db="EMBL/GenBank/DDBJ databases">
        <authorList>
            <person name="Okamura Y."/>
        </authorList>
    </citation>
    <scope>NUCLEOTIDE SEQUENCE [LARGE SCALE GENOMIC DNA]</scope>
</reference>
<name>A0AAV1IUW2_9NEOP</name>
<evidence type="ECO:0000313" key="1">
    <source>
        <dbReference type="EMBL" id="CAK1539910.1"/>
    </source>
</evidence>
<dbReference type="Proteomes" id="UP001497472">
    <property type="component" value="Unassembled WGS sequence"/>
</dbReference>
<keyword evidence="2" id="KW-1185">Reference proteome</keyword>
<proteinExistence type="predicted"/>
<gene>
    <name evidence="1" type="ORF">LNINA_LOCUS6</name>
</gene>
<organism evidence="1 2">
    <name type="scientific">Leptosia nina</name>
    <dbReference type="NCBI Taxonomy" id="320188"/>
    <lineage>
        <taxon>Eukaryota</taxon>
        <taxon>Metazoa</taxon>
        <taxon>Ecdysozoa</taxon>
        <taxon>Arthropoda</taxon>
        <taxon>Hexapoda</taxon>
        <taxon>Insecta</taxon>
        <taxon>Pterygota</taxon>
        <taxon>Neoptera</taxon>
        <taxon>Endopterygota</taxon>
        <taxon>Lepidoptera</taxon>
        <taxon>Glossata</taxon>
        <taxon>Ditrysia</taxon>
        <taxon>Papilionoidea</taxon>
        <taxon>Pieridae</taxon>
        <taxon>Pierinae</taxon>
        <taxon>Leptosia</taxon>
    </lineage>
</organism>
<dbReference type="AlphaFoldDB" id="A0AAV1IUW2"/>
<protein>
    <submittedName>
        <fullName evidence="1">Uncharacterized protein</fullName>
    </submittedName>
</protein>